<organism evidence="3 4">
    <name type="scientific">Streptomyces finlayi</name>
    <dbReference type="NCBI Taxonomy" id="67296"/>
    <lineage>
        <taxon>Bacteria</taxon>
        <taxon>Bacillati</taxon>
        <taxon>Actinomycetota</taxon>
        <taxon>Actinomycetes</taxon>
        <taxon>Kitasatosporales</taxon>
        <taxon>Streptomycetaceae</taxon>
        <taxon>Streptomyces</taxon>
    </lineage>
</organism>
<evidence type="ECO:0000313" key="4">
    <source>
        <dbReference type="Proteomes" id="UP000638353"/>
    </source>
</evidence>
<name>A0A918WTY1_9ACTN</name>
<accession>A0A918WTY1</accession>
<reference evidence="3" key="2">
    <citation type="submission" date="2020-09" db="EMBL/GenBank/DDBJ databases">
        <authorList>
            <person name="Sun Q."/>
            <person name="Ohkuma M."/>
        </authorList>
    </citation>
    <scope>NUCLEOTIDE SEQUENCE</scope>
    <source>
        <strain evidence="3">JCM 4637</strain>
    </source>
</reference>
<evidence type="ECO:0000256" key="1">
    <source>
        <dbReference type="PROSITE-ProRule" id="PRU00339"/>
    </source>
</evidence>
<evidence type="ECO:0000259" key="2">
    <source>
        <dbReference type="Pfam" id="PF12688"/>
    </source>
</evidence>
<proteinExistence type="predicted"/>
<dbReference type="SUPFAM" id="SSF48452">
    <property type="entry name" value="TPR-like"/>
    <property type="match status" value="1"/>
</dbReference>
<dbReference type="Gene3D" id="1.25.40.10">
    <property type="entry name" value="Tetratricopeptide repeat domain"/>
    <property type="match status" value="1"/>
</dbReference>
<feature type="domain" description="Tetratrico peptide repeat group 5" evidence="2">
    <location>
        <begin position="54"/>
        <end position="173"/>
    </location>
</feature>
<evidence type="ECO:0000313" key="3">
    <source>
        <dbReference type="EMBL" id="GHC82593.1"/>
    </source>
</evidence>
<comment type="caution">
    <text evidence="3">The sequence shown here is derived from an EMBL/GenBank/DDBJ whole genome shotgun (WGS) entry which is preliminary data.</text>
</comment>
<gene>
    <name evidence="3" type="ORF">GCM10010334_10940</name>
</gene>
<dbReference type="Pfam" id="PF13174">
    <property type="entry name" value="TPR_6"/>
    <property type="match status" value="1"/>
</dbReference>
<reference evidence="3" key="1">
    <citation type="journal article" date="2014" name="Int. J. Syst. Evol. Microbiol.">
        <title>Complete genome sequence of Corynebacterium casei LMG S-19264T (=DSM 44701T), isolated from a smear-ripened cheese.</title>
        <authorList>
            <consortium name="US DOE Joint Genome Institute (JGI-PGF)"/>
            <person name="Walter F."/>
            <person name="Albersmeier A."/>
            <person name="Kalinowski J."/>
            <person name="Ruckert C."/>
        </authorList>
    </citation>
    <scope>NUCLEOTIDE SEQUENCE</scope>
    <source>
        <strain evidence="3">JCM 4637</strain>
    </source>
</reference>
<dbReference type="AlphaFoldDB" id="A0A918WTY1"/>
<keyword evidence="1" id="KW-0802">TPR repeat</keyword>
<dbReference type="InterPro" id="IPR011990">
    <property type="entry name" value="TPR-like_helical_dom_sf"/>
</dbReference>
<sequence>MLPMTTPEHTEHTEHTDRTPLLAEAVSLRAAGRTEEARTRLLALGERFPGDAEIAYQTAWAHDRLGLEAEAVPFYVSALAGTLTPEDRKGALLGLGSTYRTLGRYEEAVRTLRTGAQEFPEHGAMRTFLAMALFNVGEAHDGMRLLLRLLTETSGDASVQEYREAIDYYAKDLTVTE</sequence>
<dbReference type="Proteomes" id="UP000638353">
    <property type="component" value="Unassembled WGS sequence"/>
</dbReference>
<dbReference type="EMBL" id="BMVC01000002">
    <property type="protein sequence ID" value="GHC82593.1"/>
    <property type="molecule type" value="Genomic_DNA"/>
</dbReference>
<feature type="repeat" description="TPR" evidence="1">
    <location>
        <begin position="89"/>
        <end position="122"/>
    </location>
</feature>
<protein>
    <recommendedName>
        <fullName evidence="2">Tetratrico peptide repeat group 5 domain-containing protein</fullName>
    </recommendedName>
</protein>
<dbReference type="InterPro" id="IPR019734">
    <property type="entry name" value="TPR_rpt"/>
</dbReference>
<dbReference type="InterPro" id="IPR041656">
    <property type="entry name" value="TPR_5"/>
</dbReference>
<dbReference type="Pfam" id="PF12688">
    <property type="entry name" value="TPR_5"/>
    <property type="match status" value="1"/>
</dbReference>
<dbReference type="PROSITE" id="PS50005">
    <property type="entry name" value="TPR"/>
    <property type="match status" value="1"/>
</dbReference>